<protein>
    <submittedName>
        <fullName evidence="1">Uncharacterized protein</fullName>
    </submittedName>
</protein>
<sequence length="37" mass="4033">MEGTSSLHRKFCCKIQIPTFVHSSESGNLLLGGKRGI</sequence>
<accession>A0A2P2QD39</accession>
<organism evidence="1">
    <name type="scientific">Rhizophora mucronata</name>
    <name type="common">Asiatic mangrove</name>
    <dbReference type="NCBI Taxonomy" id="61149"/>
    <lineage>
        <taxon>Eukaryota</taxon>
        <taxon>Viridiplantae</taxon>
        <taxon>Streptophyta</taxon>
        <taxon>Embryophyta</taxon>
        <taxon>Tracheophyta</taxon>
        <taxon>Spermatophyta</taxon>
        <taxon>Magnoliopsida</taxon>
        <taxon>eudicotyledons</taxon>
        <taxon>Gunneridae</taxon>
        <taxon>Pentapetalae</taxon>
        <taxon>rosids</taxon>
        <taxon>fabids</taxon>
        <taxon>Malpighiales</taxon>
        <taxon>Rhizophoraceae</taxon>
        <taxon>Rhizophora</taxon>
    </lineage>
</organism>
<reference evidence="1" key="1">
    <citation type="submission" date="2018-02" db="EMBL/GenBank/DDBJ databases">
        <title>Rhizophora mucronata_Transcriptome.</title>
        <authorList>
            <person name="Meera S.P."/>
            <person name="Sreeshan A."/>
            <person name="Augustine A."/>
        </authorList>
    </citation>
    <scope>NUCLEOTIDE SEQUENCE</scope>
    <source>
        <tissue evidence="1">Leaf</tissue>
    </source>
</reference>
<dbReference type="EMBL" id="GGEC01084414">
    <property type="protein sequence ID" value="MBX64898.1"/>
    <property type="molecule type" value="Transcribed_RNA"/>
</dbReference>
<dbReference type="AlphaFoldDB" id="A0A2P2QD39"/>
<name>A0A2P2QD39_RHIMU</name>
<proteinExistence type="predicted"/>
<evidence type="ECO:0000313" key="1">
    <source>
        <dbReference type="EMBL" id="MBX64898.1"/>
    </source>
</evidence>